<dbReference type="EMBL" id="PJOS01000003">
    <property type="protein sequence ID" value="PKT74534.1"/>
    <property type="molecule type" value="Genomic_DNA"/>
</dbReference>
<feature type="transmembrane region" description="Helical" evidence="1">
    <location>
        <begin position="213"/>
        <end position="233"/>
    </location>
</feature>
<keyword evidence="1" id="KW-0472">Membrane</keyword>
<feature type="transmembrane region" description="Helical" evidence="1">
    <location>
        <begin position="20"/>
        <end position="38"/>
    </location>
</feature>
<protein>
    <recommendedName>
        <fullName evidence="2">Low molecular weight protein antigen 6 PH domain-containing protein</fullName>
    </recommendedName>
</protein>
<keyword evidence="1" id="KW-0812">Transmembrane</keyword>
<gene>
    <name evidence="3" type="ORF">CW362_02690</name>
</gene>
<evidence type="ECO:0000313" key="4">
    <source>
        <dbReference type="Proteomes" id="UP000236178"/>
    </source>
</evidence>
<evidence type="ECO:0000259" key="2">
    <source>
        <dbReference type="Pfam" id="PF10756"/>
    </source>
</evidence>
<keyword evidence="4" id="KW-1185">Reference proteome</keyword>
<dbReference type="AlphaFoldDB" id="A0A2I0SX81"/>
<dbReference type="Pfam" id="PF10756">
    <property type="entry name" value="bPH_6"/>
    <property type="match status" value="1"/>
</dbReference>
<feature type="transmembrane region" description="Helical" evidence="1">
    <location>
        <begin position="176"/>
        <end position="201"/>
    </location>
</feature>
<feature type="transmembrane region" description="Helical" evidence="1">
    <location>
        <begin position="44"/>
        <end position="63"/>
    </location>
</feature>
<evidence type="ECO:0000256" key="1">
    <source>
        <dbReference type="SAM" id="Phobius"/>
    </source>
</evidence>
<dbReference type="InterPro" id="IPR019692">
    <property type="entry name" value="CFP-6_PH"/>
</dbReference>
<name>A0A2I0SX81_9ACTN</name>
<dbReference type="Proteomes" id="UP000236178">
    <property type="component" value="Unassembled WGS sequence"/>
</dbReference>
<dbReference type="RefSeq" id="WP_103547685.1">
    <property type="nucleotide sequence ID" value="NZ_JBHJSK010000006.1"/>
</dbReference>
<feature type="domain" description="Low molecular weight protein antigen 6 PH" evidence="2">
    <location>
        <begin position="70"/>
        <end position="115"/>
    </location>
</feature>
<reference evidence="3 4" key="1">
    <citation type="submission" date="2017-12" db="EMBL/GenBank/DDBJ databases">
        <title>Streptomyces populusis sp. nov., a novel endophytic actinobacterium isolated from stems of Populus adenopoda Maxim.</title>
        <authorList>
            <person name="Wang Z."/>
        </authorList>
    </citation>
    <scope>NUCLEOTIDE SEQUENCE [LARGE SCALE GENOMIC DNA]</scope>
    <source>
        <strain evidence="3 4">A249</strain>
    </source>
</reference>
<accession>A0A2I0SX81</accession>
<proteinExistence type="predicted"/>
<organism evidence="3 4">
    <name type="scientific">Streptomyces populi</name>
    <dbReference type="NCBI Taxonomy" id="2058924"/>
    <lineage>
        <taxon>Bacteria</taxon>
        <taxon>Bacillati</taxon>
        <taxon>Actinomycetota</taxon>
        <taxon>Actinomycetes</taxon>
        <taxon>Kitasatosporales</taxon>
        <taxon>Streptomycetaceae</taxon>
        <taxon>Streptomyces</taxon>
    </lineage>
</organism>
<keyword evidence="1" id="KW-1133">Transmembrane helix</keyword>
<evidence type="ECO:0000313" key="3">
    <source>
        <dbReference type="EMBL" id="PKT74534.1"/>
    </source>
</evidence>
<comment type="caution">
    <text evidence="3">The sequence shown here is derived from an EMBL/GenBank/DDBJ whole genome shotgun (WGS) entry which is preliminary data.</text>
</comment>
<sequence length="240" mass="26455">MRTEYERLPREYRMNRSRELTFLVVIVTGTVSVAKALFDADGLSTAFTYPFLVAWAALMGRLFRTTLHSSTTADLEAIHVRGVFRRRRPAWEDIQGIRAERNPTAARKDTAPAVLVYAYGRDGRRMLLPFLDNLHVNVANEVGALVEAWEELRGADWAPSAEAAVRIDRHAARRGALTAGLSAAMPAFVPLTVLMLLPLFVDMPGWPGSVLQPLAVIGAGPPLVFTVTAITSYRGRVRNG</sequence>
<dbReference type="OrthoDB" id="4245604at2"/>